<dbReference type="KEGG" id="tau:Tola_0542"/>
<dbReference type="HOGENOM" id="CLU_2588656_0_0_6"/>
<protein>
    <submittedName>
        <fullName evidence="2">Uncharacterized protein</fullName>
    </submittedName>
</protein>
<feature type="region of interest" description="Disordered" evidence="1">
    <location>
        <begin position="35"/>
        <end position="80"/>
    </location>
</feature>
<gene>
    <name evidence="2" type="ordered locus">Tola_0542</name>
</gene>
<dbReference type="EMBL" id="CP001616">
    <property type="protein sequence ID" value="ACQ92171.1"/>
    <property type="molecule type" value="Genomic_DNA"/>
</dbReference>
<sequence>MGCILFSGAYFTPKAGMVGFLLLQLPWHVVNQSNWTRTFPGETGQREQLHPTRREPIRGGSAVAPSPAKPAKGSNFADTP</sequence>
<reference evidence="2 3" key="2">
    <citation type="journal article" date="2011" name="Stand. Genomic Sci.">
        <title>Complete genome sequence of Tolumonas auensis type strain (TA 4).</title>
        <authorList>
            <person name="Chertkov O."/>
            <person name="Copeland A."/>
            <person name="Lucas S."/>
            <person name="Lapidus A."/>
            <person name="Berry K.W."/>
            <person name="Detter J.C."/>
            <person name="Del Rio T.G."/>
            <person name="Hammon N."/>
            <person name="Dalin E."/>
            <person name="Tice H."/>
            <person name="Pitluck S."/>
            <person name="Richardson P."/>
            <person name="Bruce D."/>
            <person name="Goodwin L."/>
            <person name="Han C."/>
            <person name="Tapia R."/>
            <person name="Saunders E."/>
            <person name="Schmutz J."/>
            <person name="Brettin T."/>
            <person name="Larimer F."/>
            <person name="Land M."/>
            <person name="Hauser L."/>
            <person name="Spring S."/>
            <person name="Rohde M."/>
            <person name="Kyrpides N.C."/>
            <person name="Ivanova N."/>
            <person name="Goker M."/>
            <person name="Beller H.R."/>
            <person name="Klenk H.P."/>
            <person name="Woyke T."/>
        </authorList>
    </citation>
    <scope>NUCLEOTIDE SEQUENCE [LARGE SCALE GENOMIC DNA]</scope>
    <source>
        <strain evidence="3">DSM 9187 / TA4</strain>
    </source>
</reference>
<evidence type="ECO:0000313" key="3">
    <source>
        <dbReference type="Proteomes" id="UP000009073"/>
    </source>
</evidence>
<name>C4LA42_TOLAT</name>
<dbReference type="AlphaFoldDB" id="C4LA42"/>
<reference evidence="3" key="1">
    <citation type="submission" date="2009-05" db="EMBL/GenBank/DDBJ databases">
        <title>Complete sequence of Tolumonas auensis DSM 9187.</title>
        <authorList>
            <consortium name="US DOE Joint Genome Institute"/>
            <person name="Lucas S."/>
            <person name="Copeland A."/>
            <person name="Lapidus A."/>
            <person name="Glavina del Rio T."/>
            <person name="Tice H."/>
            <person name="Bruce D."/>
            <person name="Goodwin L."/>
            <person name="Pitluck S."/>
            <person name="Chertkov O."/>
            <person name="Brettin T."/>
            <person name="Detter J.C."/>
            <person name="Han C."/>
            <person name="Larimer F."/>
            <person name="Land M."/>
            <person name="Hauser L."/>
            <person name="Kyrpides N."/>
            <person name="Mikhailova N."/>
            <person name="Spring S."/>
            <person name="Beller H."/>
        </authorList>
    </citation>
    <scope>NUCLEOTIDE SEQUENCE [LARGE SCALE GENOMIC DNA]</scope>
    <source>
        <strain evidence="3">DSM 9187 / TA4</strain>
    </source>
</reference>
<feature type="compositionally biased region" description="Low complexity" evidence="1">
    <location>
        <begin position="59"/>
        <end position="74"/>
    </location>
</feature>
<evidence type="ECO:0000256" key="1">
    <source>
        <dbReference type="SAM" id="MobiDB-lite"/>
    </source>
</evidence>
<proteinExistence type="predicted"/>
<feature type="compositionally biased region" description="Basic and acidic residues" evidence="1">
    <location>
        <begin position="44"/>
        <end position="57"/>
    </location>
</feature>
<dbReference type="STRING" id="595494.Tola_0542"/>
<keyword evidence="3" id="KW-1185">Reference proteome</keyword>
<organism evidence="2 3">
    <name type="scientific">Tolumonas auensis (strain DSM 9187 / NBRC 110442 / TA 4)</name>
    <dbReference type="NCBI Taxonomy" id="595494"/>
    <lineage>
        <taxon>Bacteria</taxon>
        <taxon>Pseudomonadati</taxon>
        <taxon>Pseudomonadota</taxon>
        <taxon>Gammaproteobacteria</taxon>
        <taxon>Aeromonadales</taxon>
        <taxon>Aeromonadaceae</taxon>
        <taxon>Tolumonas</taxon>
    </lineage>
</organism>
<accession>C4LA42</accession>
<dbReference type="Proteomes" id="UP000009073">
    <property type="component" value="Chromosome"/>
</dbReference>
<evidence type="ECO:0000313" key="2">
    <source>
        <dbReference type="EMBL" id="ACQ92171.1"/>
    </source>
</evidence>